<reference evidence="2 3" key="1">
    <citation type="submission" date="2020-01" db="EMBL/GenBank/DDBJ databases">
        <title>Identification and distribution of gene clusters putatively required for synthesis of sphingolipid metabolism inhibitors in phylogenetically diverse species of the filamentous fungus Fusarium.</title>
        <authorList>
            <person name="Kim H.-S."/>
            <person name="Busman M."/>
            <person name="Brown D.W."/>
            <person name="Divon H."/>
            <person name="Uhlig S."/>
            <person name="Proctor R.H."/>
        </authorList>
    </citation>
    <scope>NUCLEOTIDE SEQUENCE [LARGE SCALE GENOMIC DNA]</scope>
    <source>
        <strain evidence="2 3">NRRL 20459</strain>
    </source>
</reference>
<protein>
    <recommendedName>
        <fullName evidence="4">RING-type domain-containing protein</fullName>
    </recommendedName>
</protein>
<dbReference type="EMBL" id="JAADYS010000652">
    <property type="protein sequence ID" value="KAF4468118.1"/>
    <property type="molecule type" value="Genomic_DNA"/>
</dbReference>
<evidence type="ECO:0008006" key="4">
    <source>
        <dbReference type="Google" id="ProtNLM"/>
    </source>
</evidence>
<evidence type="ECO:0000256" key="1">
    <source>
        <dbReference type="SAM" id="MobiDB-lite"/>
    </source>
</evidence>
<accession>A0A8H4LI77</accession>
<dbReference type="Proteomes" id="UP000554235">
    <property type="component" value="Unassembled WGS sequence"/>
</dbReference>
<sequence>MPITLRSGRDYDGRGCQLAMDLDAQAKEDANNPPAEAAAETEETQDSNPPAEEHFWPTLRKHALGKADPSERPVKGTCPICYIDLSIAGLPPPADGGKPAVIAPCGHVMCRYCWPKKQ</sequence>
<feature type="region of interest" description="Disordered" evidence="1">
    <location>
        <begin position="23"/>
        <end position="53"/>
    </location>
</feature>
<keyword evidence="3" id="KW-1185">Reference proteome</keyword>
<dbReference type="AlphaFoldDB" id="A0A8H4LI77"/>
<proteinExistence type="predicted"/>
<gene>
    <name evidence="2" type="ORF">FALBO_4993</name>
</gene>
<comment type="caution">
    <text evidence="2">The sequence shown here is derived from an EMBL/GenBank/DDBJ whole genome shotgun (WGS) entry which is preliminary data.</text>
</comment>
<dbReference type="SUPFAM" id="SSF57850">
    <property type="entry name" value="RING/U-box"/>
    <property type="match status" value="1"/>
</dbReference>
<name>A0A8H4LI77_9HYPO</name>
<organism evidence="2 3">
    <name type="scientific">Fusarium albosuccineum</name>
    <dbReference type="NCBI Taxonomy" id="1237068"/>
    <lineage>
        <taxon>Eukaryota</taxon>
        <taxon>Fungi</taxon>
        <taxon>Dikarya</taxon>
        <taxon>Ascomycota</taxon>
        <taxon>Pezizomycotina</taxon>
        <taxon>Sordariomycetes</taxon>
        <taxon>Hypocreomycetidae</taxon>
        <taxon>Hypocreales</taxon>
        <taxon>Nectriaceae</taxon>
        <taxon>Fusarium</taxon>
        <taxon>Fusarium decemcellulare species complex</taxon>
    </lineage>
</organism>
<dbReference type="OrthoDB" id="5100092at2759"/>
<evidence type="ECO:0000313" key="2">
    <source>
        <dbReference type="EMBL" id="KAF4468118.1"/>
    </source>
</evidence>
<evidence type="ECO:0000313" key="3">
    <source>
        <dbReference type="Proteomes" id="UP000554235"/>
    </source>
</evidence>